<evidence type="ECO:0000259" key="2">
    <source>
        <dbReference type="Pfam" id="PF13556"/>
    </source>
</evidence>
<sequence length="411" mass="44286">MPPRSRACEELVTAVATRLEPRVEEIAERLIDRVVAEMDLPREDEDLREDLLAAARGSVALLTVMARSWTDPHIVPAPQDALTWARGLVARGLPIDALLRVYRIGQSGYHALWHEELVASGAPAAVVLEALNATTAFIFTWIDAISAPLVEAYEDERLRRLGGSDAVRAETVAALLAGEALDVATAGARLGYDLERPHVALVAWAPTQAPDAARDGLEALAGELAEALSADGGRPLLLREDARTLTAWVPRPRPVALEPLAVLARARGARVALGGSGDGVAGFRSSHDEAQRARRVARLVRQGSPVVRYPDVAVLDLLTRDVAQARRVARATLGPLAADDDATRRLLATLRVYLQEGESFARTARRLGVHENTVSYRVRRAFELAGAEHASALRAVVDLVPLLHDAPPPDL</sequence>
<dbReference type="AlphaFoldDB" id="A0A2T4UJS7"/>
<evidence type="ECO:0000256" key="1">
    <source>
        <dbReference type="ARBA" id="ARBA00006754"/>
    </source>
</evidence>
<dbReference type="OrthoDB" id="3663486at2"/>
<evidence type="ECO:0000313" key="6">
    <source>
        <dbReference type="Proteomes" id="UP000240739"/>
    </source>
</evidence>
<keyword evidence="6" id="KW-1185">Reference proteome</keyword>
<feature type="domain" description="PucR C-terminal helix-turn-helix" evidence="2">
    <location>
        <begin position="346"/>
        <end position="388"/>
    </location>
</feature>
<comment type="caution">
    <text evidence="5">The sequence shown here is derived from an EMBL/GenBank/DDBJ whole genome shotgun (WGS) entry which is preliminary data.</text>
</comment>
<dbReference type="InterPro" id="IPR025751">
    <property type="entry name" value="RsbRD_N_dom"/>
</dbReference>
<evidence type="ECO:0000259" key="4">
    <source>
        <dbReference type="Pfam" id="PF17853"/>
    </source>
</evidence>
<dbReference type="EMBL" id="PYYB01000001">
    <property type="protein sequence ID" value="PTL59475.1"/>
    <property type="molecule type" value="Genomic_DNA"/>
</dbReference>
<feature type="domain" description="CdaR GGDEF-like" evidence="4">
    <location>
        <begin position="182"/>
        <end position="296"/>
    </location>
</feature>
<accession>A0A2T4UJS7</accession>
<evidence type="ECO:0000259" key="3">
    <source>
        <dbReference type="Pfam" id="PF14361"/>
    </source>
</evidence>
<evidence type="ECO:0008006" key="7">
    <source>
        <dbReference type="Google" id="ProtNLM"/>
    </source>
</evidence>
<dbReference type="Pfam" id="PF13556">
    <property type="entry name" value="HTH_30"/>
    <property type="match status" value="1"/>
</dbReference>
<dbReference type="InterPro" id="IPR025736">
    <property type="entry name" value="PucR_C-HTH_dom"/>
</dbReference>
<organism evidence="5 6">
    <name type="scientific">Paraconexibacter algicola</name>
    <dbReference type="NCBI Taxonomy" id="2133960"/>
    <lineage>
        <taxon>Bacteria</taxon>
        <taxon>Bacillati</taxon>
        <taxon>Actinomycetota</taxon>
        <taxon>Thermoleophilia</taxon>
        <taxon>Solirubrobacterales</taxon>
        <taxon>Paraconexibacteraceae</taxon>
        <taxon>Paraconexibacter</taxon>
    </lineage>
</organism>
<dbReference type="InterPro" id="IPR042070">
    <property type="entry name" value="PucR_C-HTH_sf"/>
</dbReference>
<dbReference type="InterPro" id="IPR041522">
    <property type="entry name" value="CdaR_GGDEF"/>
</dbReference>
<gene>
    <name evidence="5" type="ORF">C7Y72_07340</name>
</gene>
<reference evidence="5 6" key="1">
    <citation type="submission" date="2018-03" db="EMBL/GenBank/DDBJ databases">
        <title>Aquarubrobacter algicola gen. nov., sp. nov., a novel actinobacterium isolated from shallow eutrophic lake during the end of cyanobacterial harmful algal blooms.</title>
        <authorList>
            <person name="Chun S.J."/>
        </authorList>
    </citation>
    <scope>NUCLEOTIDE SEQUENCE [LARGE SCALE GENOMIC DNA]</scope>
    <source>
        <strain evidence="5 6">Seoho-28</strain>
    </source>
</reference>
<dbReference type="Pfam" id="PF17853">
    <property type="entry name" value="GGDEF_2"/>
    <property type="match status" value="1"/>
</dbReference>
<proteinExistence type="inferred from homology"/>
<dbReference type="RefSeq" id="WP_107568120.1">
    <property type="nucleotide sequence ID" value="NZ_PYYB01000001.1"/>
</dbReference>
<dbReference type="PANTHER" id="PTHR33744">
    <property type="entry name" value="CARBOHYDRATE DIACID REGULATOR"/>
    <property type="match status" value="1"/>
</dbReference>
<name>A0A2T4UJS7_9ACTN</name>
<evidence type="ECO:0000313" key="5">
    <source>
        <dbReference type="EMBL" id="PTL59475.1"/>
    </source>
</evidence>
<feature type="domain" description="RsbT co-antagonist protein RsbRD N-terminal" evidence="3">
    <location>
        <begin position="24"/>
        <end position="168"/>
    </location>
</feature>
<dbReference type="Pfam" id="PF14361">
    <property type="entry name" value="RsbRD_N"/>
    <property type="match status" value="1"/>
</dbReference>
<dbReference type="Proteomes" id="UP000240739">
    <property type="component" value="Unassembled WGS sequence"/>
</dbReference>
<dbReference type="Gene3D" id="1.10.10.2840">
    <property type="entry name" value="PucR C-terminal helix-turn-helix domain"/>
    <property type="match status" value="1"/>
</dbReference>
<dbReference type="PANTHER" id="PTHR33744:SF1">
    <property type="entry name" value="DNA-BINDING TRANSCRIPTIONAL ACTIVATOR ADER"/>
    <property type="match status" value="1"/>
</dbReference>
<dbReference type="InterPro" id="IPR051448">
    <property type="entry name" value="CdaR-like_regulators"/>
</dbReference>
<protein>
    <recommendedName>
        <fullName evidence="7">PucR family transcriptional regulator</fullName>
    </recommendedName>
</protein>
<comment type="similarity">
    <text evidence="1">Belongs to the CdaR family.</text>
</comment>